<evidence type="ECO:0000313" key="6">
    <source>
        <dbReference type="Proteomes" id="UP000193862"/>
    </source>
</evidence>
<dbReference type="Pfam" id="PF01329">
    <property type="entry name" value="Pterin_4a"/>
    <property type="match status" value="1"/>
</dbReference>
<reference evidence="5 6" key="1">
    <citation type="submission" date="2017-03" db="EMBL/GenBank/DDBJ databases">
        <authorList>
            <person name="Afonso C.L."/>
            <person name="Miller P.J."/>
            <person name="Scott M.A."/>
            <person name="Spackman E."/>
            <person name="Goraichik I."/>
            <person name="Dimitrov K.M."/>
            <person name="Suarez D.L."/>
            <person name="Swayne D.E."/>
        </authorList>
    </citation>
    <scope>NUCLEOTIDE SEQUENCE [LARGE SCALE GENOMIC DNA]</scope>
    <source>
        <strain evidence="5 6">CECT 8620</strain>
    </source>
</reference>
<dbReference type="PANTHER" id="PTHR12599">
    <property type="entry name" value="PTERIN-4-ALPHA-CARBINOLAMINE DEHYDRATASE"/>
    <property type="match status" value="1"/>
</dbReference>
<dbReference type="EC" id="4.2.1.96" evidence="3"/>
<keyword evidence="4 5" id="KW-0456">Lyase</keyword>
<dbReference type="GO" id="GO:0006729">
    <property type="term" value="P:tetrahydrobiopterin biosynthetic process"/>
    <property type="evidence" value="ECO:0007669"/>
    <property type="project" value="InterPro"/>
</dbReference>
<organism evidence="5 6">
    <name type="scientific">Aquimixticola soesokkakensis</name>
    <dbReference type="NCBI Taxonomy" id="1519096"/>
    <lineage>
        <taxon>Bacteria</taxon>
        <taxon>Pseudomonadati</taxon>
        <taxon>Pseudomonadota</taxon>
        <taxon>Alphaproteobacteria</taxon>
        <taxon>Rhodobacterales</taxon>
        <taxon>Paracoccaceae</taxon>
        <taxon>Aquimixticola</taxon>
    </lineage>
</organism>
<dbReference type="CDD" id="cd00488">
    <property type="entry name" value="PCD_DCoH"/>
    <property type="match status" value="1"/>
</dbReference>
<comment type="catalytic activity">
    <reaction evidence="1">
        <text>(4aS,6R)-4a-hydroxy-L-erythro-5,6,7,8-tetrahydrobiopterin = (6R)-L-erythro-6,7-dihydrobiopterin + H2O</text>
        <dbReference type="Rhea" id="RHEA:11920"/>
        <dbReference type="ChEBI" id="CHEBI:15377"/>
        <dbReference type="ChEBI" id="CHEBI:15642"/>
        <dbReference type="ChEBI" id="CHEBI:43120"/>
        <dbReference type="EC" id="4.2.1.96"/>
    </reaction>
</comment>
<proteinExistence type="inferred from homology"/>
<keyword evidence="6" id="KW-1185">Reference proteome</keyword>
<accession>A0A1Y5RFP7</accession>
<protein>
    <recommendedName>
        <fullName evidence="3">4a-hydroxytetrahydrobiopterin dehydratase</fullName>
        <ecNumber evidence="3">4.2.1.96</ecNumber>
    </recommendedName>
</protein>
<dbReference type="InterPro" id="IPR001533">
    <property type="entry name" value="Pterin_deHydtase"/>
</dbReference>
<sequence length="89" mass="9928">MSKPDPQDLSALTTAQWSLSGEVLSKTYRFDTFRQSMAFVTQVAALAEQRNHHPSIRIDYNKVHLELTTHDAGGLTDKDTGLARKIEGL</sequence>
<dbReference type="EMBL" id="FWFS01000001">
    <property type="protein sequence ID" value="SLN16451.1"/>
    <property type="molecule type" value="Genomic_DNA"/>
</dbReference>
<evidence type="ECO:0000313" key="5">
    <source>
        <dbReference type="EMBL" id="SLN16451.1"/>
    </source>
</evidence>
<dbReference type="RefSeq" id="WP_085835060.1">
    <property type="nucleotide sequence ID" value="NZ_FWFS01000001.1"/>
</dbReference>
<comment type="similarity">
    <text evidence="2">Belongs to the pterin-4-alpha-carbinolamine dehydratase family.</text>
</comment>
<evidence type="ECO:0000256" key="1">
    <source>
        <dbReference type="ARBA" id="ARBA00001554"/>
    </source>
</evidence>
<dbReference type="AlphaFoldDB" id="A0A1Y5RFP7"/>
<evidence type="ECO:0000256" key="3">
    <source>
        <dbReference type="ARBA" id="ARBA00013252"/>
    </source>
</evidence>
<evidence type="ECO:0000256" key="4">
    <source>
        <dbReference type="ARBA" id="ARBA00023239"/>
    </source>
</evidence>
<dbReference type="PANTHER" id="PTHR12599:SF0">
    <property type="entry name" value="PTERIN-4-ALPHA-CARBINOLAMINE DEHYDRATASE"/>
    <property type="match status" value="1"/>
</dbReference>
<dbReference type="OrthoDB" id="9794987at2"/>
<dbReference type="Gene3D" id="3.30.1360.20">
    <property type="entry name" value="Transcriptional coactivator/pterin dehydratase"/>
    <property type="match status" value="1"/>
</dbReference>
<gene>
    <name evidence="5" type="ORF">AQS8620_00320</name>
</gene>
<dbReference type="Proteomes" id="UP000193862">
    <property type="component" value="Unassembled WGS sequence"/>
</dbReference>
<evidence type="ECO:0000256" key="2">
    <source>
        <dbReference type="ARBA" id="ARBA00006472"/>
    </source>
</evidence>
<dbReference type="GO" id="GO:0008124">
    <property type="term" value="F:4-alpha-hydroxytetrahydrobiopterin dehydratase activity"/>
    <property type="evidence" value="ECO:0007669"/>
    <property type="project" value="UniProtKB-EC"/>
</dbReference>
<dbReference type="NCBIfam" id="NF002017">
    <property type="entry name" value="PRK00823.1-2"/>
    <property type="match status" value="1"/>
</dbReference>
<dbReference type="InterPro" id="IPR036428">
    <property type="entry name" value="PCD_sf"/>
</dbReference>
<name>A0A1Y5RFP7_9RHOB</name>
<dbReference type="SUPFAM" id="SSF55248">
    <property type="entry name" value="PCD-like"/>
    <property type="match status" value="1"/>
</dbReference>